<dbReference type="Pfam" id="PF03496">
    <property type="entry name" value="ADPrib_exo_Tox"/>
    <property type="match status" value="1"/>
</dbReference>
<dbReference type="AlphaFoldDB" id="A0A0R1YQ88"/>
<feature type="signal peptide" evidence="1">
    <location>
        <begin position="1"/>
        <end position="25"/>
    </location>
</feature>
<name>A0A0R1YQ88_9LACO</name>
<feature type="domain" description="ADP ribosyltransferase" evidence="2">
    <location>
        <begin position="135"/>
        <end position="297"/>
    </location>
</feature>
<dbReference type="PATRIC" id="fig|1423786.4.peg.2559"/>
<evidence type="ECO:0000313" key="4">
    <source>
        <dbReference type="Proteomes" id="UP000051010"/>
    </source>
</evidence>
<dbReference type="EMBL" id="AZFZ01000060">
    <property type="protein sequence ID" value="KRM41388.1"/>
    <property type="molecule type" value="Genomic_DNA"/>
</dbReference>
<evidence type="ECO:0000313" key="3">
    <source>
        <dbReference type="EMBL" id="KRM41388.1"/>
    </source>
</evidence>
<reference evidence="3 4" key="1">
    <citation type="journal article" date="2015" name="Genome Announc.">
        <title>Expanding the biotechnology potential of lactobacilli through comparative genomics of 213 strains and associated genera.</title>
        <authorList>
            <person name="Sun Z."/>
            <person name="Harris H.M."/>
            <person name="McCann A."/>
            <person name="Guo C."/>
            <person name="Argimon S."/>
            <person name="Zhang W."/>
            <person name="Yang X."/>
            <person name="Jeffery I.B."/>
            <person name="Cooney J.C."/>
            <person name="Kagawa T.F."/>
            <person name="Liu W."/>
            <person name="Song Y."/>
            <person name="Salvetti E."/>
            <person name="Wrobel A."/>
            <person name="Rasinkangas P."/>
            <person name="Parkhill J."/>
            <person name="Rea M.C."/>
            <person name="O'Sullivan O."/>
            <person name="Ritari J."/>
            <person name="Douillard F.P."/>
            <person name="Paul Ross R."/>
            <person name="Yang R."/>
            <person name="Briner A.E."/>
            <person name="Felis G.E."/>
            <person name="de Vos W.M."/>
            <person name="Barrangou R."/>
            <person name="Klaenhammer T.R."/>
            <person name="Caufield P.W."/>
            <person name="Cui Y."/>
            <person name="Zhang H."/>
            <person name="O'Toole P.W."/>
        </authorList>
    </citation>
    <scope>NUCLEOTIDE SEQUENCE [LARGE SCALE GENOMIC DNA]</scope>
    <source>
        <strain evidence="3 4">DSM 18390</strain>
    </source>
</reference>
<organism evidence="3 4">
    <name type="scientific">Lentilactobacillus parafarraginis DSM 18390 = JCM 14109</name>
    <dbReference type="NCBI Taxonomy" id="1423786"/>
    <lineage>
        <taxon>Bacteria</taxon>
        <taxon>Bacillati</taxon>
        <taxon>Bacillota</taxon>
        <taxon>Bacilli</taxon>
        <taxon>Lactobacillales</taxon>
        <taxon>Lactobacillaceae</taxon>
        <taxon>Lentilactobacillus</taxon>
    </lineage>
</organism>
<sequence>MFKPKQLILAMALLIGLVSASPASGKSIKKEVQGNVTTTITTDYQAHLHNVGAKRIVTNKPVKLYGVTHGQADYNHTLLVTKNTVLTIKARLANRQDLIVTVPRNHNQYVLVNPRAFVYHAKGVKNSWQSTSQLKQASKKWAKGLTKSQIKAIRYYTDKGYTKINTALRTPNSQQSQKVTNSIQEINVGLQAFKLNKPLTVYRGTSWVGLQKSLGSKSVKIGGSYSDPAYSSCTLSQMIGLGFSKQHVLLKVNLPAGNHGAYIDPISTNVGEKEFLMASGTKLIVTKVQKGQSIVHTVTKIQKKGKPAKQHVTNTKTNYTMVTLNLKR</sequence>
<dbReference type="PROSITE" id="PS51996">
    <property type="entry name" value="TR_MART"/>
    <property type="match status" value="1"/>
</dbReference>
<dbReference type="InterPro" id="IPR003540">
    <property type="entry name" value="ADP-ribosyltransferase"/>
</dbReference>
<accession>A0A0R1YQ88</accession>
<dbReference type="Gene3D" id="3.90.176.10">
    <property type="entry name" value="Toxin ADP-ribosyltransferase, Chain A, domain 1"/>
    <property type="match status" value="1"/>
</dbReference>
<protein>
    <recommendedName>
        <fullName evidence="2">ADP ribosyltransferase domain-containing protein</fullName>
    </recommendedName>
</protein>
<comment type="caution">
    <text evidence="3">The sequence shown here is derived from an EMBL/GenBank/DDBJ whole genome shotgun (WGS) entry which is preliminary data.</text>
</comment>
<dbReference type="Proteomes" id="UP000051010">
    <property type="component" value="Unassembled WGS sequence"/>
</dbReference>
<evidence type="ECO:0000259" key="2">
    <source>
        <dbReference type="Pfam" id="PF03496"/>
    </source>
</evidence>
<evidence type="ECO:0000256" key="1">
    <source>
        <dbReference type="SAM" id="SignalP"/>
    </source>
</evidence>
<feature type="chain" id="PRO_5006413874" description="ADP ribosyltransferase domain-containing protein" evidence="1">
    <location>
        <begin position="26"/>
        <end position="328"/>
    </location>
</feature>
<proteinExistence type="predicted"/>
<keyword evidence="1" id="KW-0732">Signal</keyword>
<dbReference type="SUPFAM" id="SSF56399">
    <property type="entry name" value="ADP-ribosylation"/>
    <property type="match status" value="1"/>
</dbReference>
<dbReference type="RefSeq" id="WP_054735994.1">
    <property type="nucleotide sequence ID" value="NZ_AZFZ01000060.1"/>
</dbReference>
<gene>
    <name evidence="3" type="ORF">FD47_GL002441</name>
</gene>
<dbReference type="GO" id="GO:0005576">
    <property type="term" value="C:extracellular region"/>
    <property type="evidence" value="ECO:0007669"/>
    <property type="project" value="InterPro"/>
</dbReference>